<proteinExistence type="inferred from homology"/>
<organism evidence="4 5">
    <name type="scientific">Hartmannibacter diazotrophicus</name>
    <dbReference type="NCBI Taxonomy" id="1482074"/>
    <lineage>
        <taxon>Bacteria</taxon>
        <taxon>Pseudomonadati</taxon>
        <taxon>Pseudomonadota</taxon>
        <taxon>Alphaproteobacteria</taxon>
        <taxon>Hyphomicrobiales</taxon>
        <taxon>Pleomorphomonadaceae</taxon>
        <taxon>Hartmannibacter</taxon>
    </lineage>
</organism>
<protein>
    <recommendedName>
        <fullName evidence="2">FAD assembly factor SdhE</fullName>
    </recommendedName>
</protein>
<sequence>MSGLSRTSEDLSPRRRRMLYHSWHRGTREMDLLLGRFVDANIADLADEELDELDTLMEVEDKTLFAWIIGQDPVPSEKAGPVFERIVRFHRDNPIAAD</sequence>
<dbReference type="EMBL" id="LT960614">
    <property type="protein sequence ID" value="SON55899.1"/>
    <property type="molecule type" value="Genomic_DNA"/>
</dbReference>
<dbReference type="GO" id="GO:0006099">
    <property type="term" value="P:tricarboxylic acid cycle"/>
    <property type="evidence" value="ECO:0007669"/>
    <property type="project" value="TreeGrafter"/>
</dbReference>
<keyword evidence="5" id="KW-1185">Reference proteome</keyword>
<evidence type="ECO:0000313" key="5">
    <source>
        <dbReference type="Proteomes" id="UP000223606"/>
    </source>
</evidence>
<dbReference type="Proteomes" id="UP000223606">
    <property type="component" value="Chromosome 1"/>
</dbReference>
<gene>
    <name evidence="4" type="ORF">HDIA_2358</name>
</gene>
<dbReference type="Gene3D" id="1.10.150.250">
    <property type="entry name" value="Flavinator of succinate dehydrogenase"/>
    <property type="match status" value="1"/>
</dbReference>
<dbReference type="Pfam" id="PF03937">
    <property type="entry name" value="Sdh5"/>
    <property type="match status" value="1"/>
</dbReference>
<dbReference type="InterPro" id="IPR036714">
    <property type="entry name" value="SDH_sf"/>
</dbReference>
<reference evidence="5" key="1">
    <citation type="submission" date="2017-09" db="EMBL/GenBank/DDBJ databases">
        <title>Genome sequence of Nannocystis excedens DSM 71.</title>
        <authorList>
            <person name="Blom J."/>
        </authorList>
    </citation>
    <scope>NUCLEOTIDE SEQUENCE [LARGE SCALE GENOMIC DNA]</scope>
    <source>
        <strain evidence="5">type strain: E19</strain>
    </source>
</reference>
<accession>A0A2C9D6U7</accession>
<comment type="similarity">
    <text evidence="1">Belongs to the SdhE FAD assembly factor family.</text>
</comment>
<evidence type="ECO:0000256" key="1">
    <source>
        <dbReference type="ARBA" id="ARBA00008571"/>
    </source>
</evidence>
<keyword evidence="3" id="KW-0143">Chaperone</keyword>
<evidence type="ECO:0000256" key="3">
    <source>
        <dbReference type="ARBA" id="ARBA00023186"/>
    </source>
</evidence>
<dbReference type="PANTHER" id="PTHR12469">
    <property type="entry name" value="PROTEIN EMI5 HOMOLOG, MITOCHONDRIAL"/>
    <property type="match status" value="1"/>
</dbReference>
<name>A0A2C9D6U7_9HYPH</name>
<dbReference type="AlphaFoldDB" id="A0A2C9D6U7"/>
<dbReference type="PANTHER" id="PTHR12469:SF2">
    <property type="entry name" value="SUCCINATE DEHYDROGENASE ASSEMBLY FACTOR 2, MITOCHONDRIAL"/>
    <property type="match status" value="1"/>
</dbReference>
<evidence type="ECO:0000256" key="2">
    <source>
        <dbReference type="ARBA" id="ARBA00019418"/>
    </source>
</evidence>
<dbReference type="InterPro" id="IPR005631">
    <property type="entry name" value="SDH"/>
</dbReference>
<dbReference type="KEGG" id="hdi:HDIA_2358"/>
<dbReference type="OrthoDB" id="9807264at2"/>
<dbReference type="SUPFAM" id="SSF109910">
    <property type="entry name" value="YgfY-like"/>
    <property type="match status" value="1"/>
</dbReference>
<evidence type="ECO:0000313" key="4">
    <source>
        <dbReference type="EMBL" id="SON55899.1"/>
    </source>
</evidence>